<proteinExistence type="predicted"/>
<dbReference type="AlphaFoldDB" id="A0A9W9YFZ3"/>
<evidence type="ECO:0000313" key="1">
    <source>
        <dbReference type="EMBL" id="KAJ7333727.1"/>
    </source>
</evidence>
<reference evidence="1" key="1">
    <citation type="submission" date="2023-01" db="EMBL/GenBank/DDBJ databases">
        <title>Genome assembly of the deep-sea coral Lophelia pertusa.</title>
        <authorList>
            <person name="Herrera S."/>
            <person name="Cordes E."/>
        </authorList>
    </citation>
    <scope>NUCLEOTIDE SEQUENCE</scope>
    <source>
        <strain evidence="1">USNM1676648</strain>
        <tissue evidence="1">Polyp</tissue>
    </source>
</reference>
<keyword evidence="2" id="KW-1185">Reference proteome</keyword>
<evidence type="ECO:0000313" key="2">
    <source>
        <dbReference type="Proteomes" id="UP001163046"/>
    </source>
</evidence>
<gene>
    <name evidence="1" type="ORF">OS493_015813</name>
</gene>
<dbReference type="Proteomes" id="UP001163046">
    <property type="component" value="Unassembled WGS sequence"/>
</dbReference>
<comment type="caution">
    <text evidence="1">The sequence shown here is derived from an EMBL/GenBank/DDBJ whole genome shotgun (WGS) entry which is preliminary data.</text>
</comment>
<dbReference type="EMBL" id="MU827785">
    <property type="protein sequence ID" value="KAJ7333727.1"/>
    <property type="molecule type" value="Genomic_DNA"/>
</dbReference>
<protein>
    <submittedName>
        <fullName evidence="1">Uncharacterized protein</fullName>
    </submittedName>
</protein>
<name>A0A9W9YFZ3_9CNID</name>
<accession>A0A9W9YFZ3</accession>
<sequence>MRPRPPEAVLMLDPSQIHRPEEAYNEYNEFMVSRTNKSDKDFRNYDVNLQTNQVRLTYTLMHEIKPWILSSERRRNGAV</sequence>
<organism evidence="1 2">
    <name type="scientific">Desmophyllum pertusum</name>
    <dbReference type="NCBI Taxonomy" id="174260"/>
    <lineage>
        <taxon>Eukaryota</taxon>
        <taxon>Metazoa</taxon>
        <taxon>Cnidaria</taxon>
        <taxon>Anthozoa</taxon>
        <taxon>Hexacorallia</taxon>
        <taxon>Scleractinia</taxon>
        <taxon>Caryophylliina</taxon>
        <taxon>Caryophylliidae</taxon>
        <taxon>Desmophyllum</taxon>
    </lineage>
</organism>